<dbReference type="Proteomes" id="UP000005239">
    <property type="component" value="Unassembled WGS sequence"/>
</dbReference>
<accession>A0A2A6BC34</accession>
<reference evidence="2" key="2">
    <citation type="submission" date="2022-06" db="UniProtKB">
        <authorList>
            <consortium name="EnsemblMetazoa"/>
        </authorList>
    </citation>
    <scope>IDENTIFICATION</scope>
    <source>
        <strain evidence="2">PS312</strain>
    </source>
</reference>
<dbReference type="AlphaFoldDB" id="A0A2A6BC34"/>
<keyword evidence="3" id="KW-1185">Reference proteome</keyword>
<evidence type="ECO:0000256" key="1">
    <source>
        <dbReference type="SAM" id="MobiDB-lite"/>
    </source>
</evidence>
<reference evidence="3" key="1">
    <citation type="journal article" date="2008" name="Nat. Genet.">
        <title>The Pristionchus pacificus genome provides a unique perspective on nematode lifestyle and parasitism.</title>
        <authorList>
            <person name="Dieterich C."/>
            <person name="Clifton S.W."/>
            <person name="Schuster L.N."/>
            <person name="Chinwalla A."/>
            <person name="Delehaunty K."/>
            <person name="Dinkelacker I."/>
            <person name="Fulton L."/>
            <person name="Fulton R."/>
            <person name="Godfrey J."/>
            <person name="Minx P."/>
            <person name="Mitreva M."/>
            <person name="Roeseler W."/>
            <person name="Tian H."/>
            <person name="Witte H."/>
            <person name="Yang S.P."/>
            <person name="Wilson R.K."/>
            <person name="Sommer R.J."/>
        </authorList>
    </citation>
    <scope>NUCLEOTIDE SEQUENCE [LARGE SCALE GENOMIC DNA]</scope>
    <source>
        <strain evidence="3">PS312</strain>
    </source>
</reference>
<sequence length="458" mass="52773">MVDMAKGQNEKYETLLEKFTESVNTRVDSSASVTPVTTKPSGPSIDAIEGRIVVCTFENWFERYRDVFEHDMKELDELFELPRGGADFERFSVPSKWAEPAVSSHKAPVDVMKSTFEETVTTLKHLFGKKESNFEIRVRFFNRRMSTMGSTDVMKFAGEVNRLQKGNLKKITEEQMKITIFLQNQKAMRTQLFNAVSQKSASTFQELLEKYKAFERDVAVVQKNATMMVSDEWIHVTPRPIRLVGNDLLFKLDLRRAFFEEFEDTVVAHIKSIPEFAIGDSVYYRDRDGPNHEKWSEATVLKKIGSVLYEIVRESGTKVVAHANQMKLRYVREDIDQLSVLIESFDMDRNRFVNVSPPPSPIRAYDEFDNISSPTVPRIVPAKEVENDQKTNDIEHTDVVENDKDTLPTEDLRRSHRVRKAPSRLTITHAKGQSYKDPDECPERKTPGRRPKAPFFTN</sequence>
<feature type="compositionally biased region" description="Basic and acidic residues" evidence="1">
    <location>
        <begin position="434"/>
        <end position="446"/>
    </location>
</feature>
<protein>
    <submittedName>
        <fullName evidence="2">Uncharacterized protein</fullName>
    </submittedName>
</protein>
<feature type="compositionally biased region" description="Basic and acidic residues" evidence="1">
    <location>
        <begin position="388"/>
        <end position="413"/>
    </location>
</feature>
<feature type="region of interest" description="Disordered" evidence="1">
    <location>
        <begin position="388"/>
        <end position="458"/>
    </location>
</feature>
<proteinExistence type="predicted"/>
<evidence type="ECO:0000313" key="3">
    <source>
        <dbReference type="Proteomes" id="UP000005239"/>
    </source>
</evidence>
<organism evidence="2 3">
    <name type="scientific">Pristionchus pacificus</name>
    <name type="common">Parasitic nematode worm</name>
    <dbReference type="NCBI Taxonomy" id="54126"/>
    <lineage>
        <taxon>Eukaryota</taxon>
        <taxon>Metazoa</taxon>
        <taxon>Ecdysozoa</taxon>
        <taxon>Nematoda</taxon>
        <taxon>Chromadorea</taxon>
        <taxon>Rhabditida</taxon>
        <taxon>Rhabditina</taxon>
        <taxon>Diplogasteromorpha</taxon>
        <taxon>Diplogasteroidea</taxon>
        <taxon>Neodiplogasteridae</taxon>
        <taxon>Pristionchus</taxon>
    </lineage>
</organism>
<dbReference type="EnsemblMetazoa" id="PPA39616.1">
    <property type="protein sequence ID" value="PPA39616.1"/>
    <property type="gene ID" value="WBGene00277985"/>
</dbReference>
<name>A0A2A6BC34_PRIPA</name>
<gene>
    <name evidence="2" type="primary">WBGene00277985</name>
</gene>
<evidence type="ECO:0000313" key="2">
    <source>
        <dbReference type="EnsemblMetazoa" id="PPA39616.1"/>
    </source>
</evidence>
<dbReference type="OrthoDB" id="5830452at2759"/>
<accession>A0A8R1UUZ5</accession>